<dbReference type="AlphaFoldDB" id="A0AAV9EFG4"/>
<reference evidence="1" key="1">
    <citation type="journal article" date="2023" name="Nat. Commun.">
        <title>Diploid and tetraploid genomes of Acorus and the evolution of monocots.</title>
        <authorList>
            <person name="Ma L."/>
            <person name="Liu K.W."/>
            <person name="Li Z."/>
            <person name="Hsiao Y.Y."/>
            <person name="Qi Y."/>
            <person name="Fu T."/>
            <person name="Tang G.D."/>
            <person name="Zhang D."/>
            <person name="Sun W.H."/>
            <person name="Liu D.K."/>
            <person name="Li Y."/>
            <person name="Chen G.Z."/>
            <person name="Liu X.D."/>
            <person name="Liao X.Y."/>
            <person name="Jiang Y.T."/>
            <person name="Yu X."/>
            <person name="Hao Y."/>
            <person name="Huang J."/>
            <person name="Zhao X.W."/>
            <person name="Ke S."/>
            <person name="Chen Y.Y."/>
            <person name="Wu W.L."/>
            <person name="Hsu J.L."/>
            <person name="Lin Y.F."/>
            <person name="Huang M.D."/>
            <person name="Li C.Y."/>
            <person name="Huang L."/>
            <person name="Wang Z.W."/>
            <person name="Zhao X."/>
            <person name="Zhong W.Y."/>
            <person name="Peng D.H."/>
            <person name="Ahmad S."/>
            <person name="Lan S."/>
            <person name="Zhang J.S."/>
            <person name="Tsai W.C."/>
            <person name="Van de Peer Y."/>
            <person name="Liu Z.J."/>
        </authorList>
    </citation>
    <scope>NUCLEOTIDE SEQUENCE</scope>
    <source>
        <strain evidence="1">CP</strain>
    </source>
</reference>
<organism evidence="1 2">
    <name type="scientific">Acorus calamus</name>
    <name type="common">Sweet flag</name>
    <dbReference type="NCBI Taxonomy" id="4465"/>
    <lineage>
        <taxon>Eukaryota</taxon>
        <taxon>Viridiplantae</taxon>
        <taxon>Streptophyta</taxon>
        <taxon>Embryophyta</taxon>
        <taxon>Tracheophyta</taxon>
        <taxon>Spermatophyta</taxon>
        <taxon>Magnoliopsida</taxon>
        <taxon>Liliopsida</taxon>
        <taxon>Acoraceae</taxon>
        <taxon>Acorus</taxon>
    </lineage>
</organism>
<keyword evidence="2" id="KW-1185">Reference proteome</keyword>
<dbReference type="InterPro" id="IPR012337">
    <property type="entry name" value="RNaseH-like_sf"/>
</dbReference>
<dbReference type="Proteomes" id="UP001180020">
    <property type="component" value="Unassembled WGS sequence"/>
</dbReference>
<name>A0AAV9EFG4_ACOCL</name>
<dbReference type="SUPFAM" id="SSF53098">
    <property type="entry name" value="Ribonuclease H-like"/>
    <property type="match status" value="1"/>
</dbReference>
<reference evidence="1" key="2">
    <citation type="submission" date="2023-06" db="EMBL/GenBank/DDBJ databases">
        <authorList>
            <person name="Ma L."/>
            <person name="Liu K.-W."/>
            <person name="Li Z."/>
            <person name="Hsiao Y.-Y."/>
            <person name="Qi Y."/>
            <person name="Fu T."/>
            <person name="Tang G."/>
            <person name="Zhang D."/>
            <person name="Sun W.-H."/>
            <person name="Liu D.-K."/>
            <person name="Li Y."/>
            <person name="Chen G.-Z."/>
            <person name="Liu X.-D."/>
            <person name="Liao X.-Y."/>
            <person name="Jiang Y.-T."/>
            <person name="Yu X."/>
            <person name="Hao Y."/>
            <person name="Huang J."/>
            <person name="Zhao X.-W."/>
            <person name="Ke S."/>
            <person name="Chen Y.-Y."/>
            <person name="Wu W.-L."/>
            <person name="Hsu J.-L."/>
            <person name="Lin Y.-F."/>
            <person name="Huang M.-D."/>
            <person name="Li C.-Y."/>
            <person name="Huang L."/>
            <person name="Wang Z.-W."/>
            <person name="Zhao X."/>
            <person name="Zhong W.-Y."/>
            <person name="Peng D.-H."/>
            <person name="Ahmad S."/>
            <person name="Lan S."/>
            <person name="Zhang J.-S."/>
            <person name="Tsai W.-C."/>
            <person name="Van De Peer Y."/>
            <person name="Liu Z.-J."/>
        </authorList>
    </citation>
    <scope>NUCLEOTIDE SEQUENCE</scope>
    <source>
        <strain evidence="1">CP</strain>
        <tissue evidence="1">Leaves</tissue>
    </source>
</reference>
<comment type="caution">
    <text evidence="1">The sequence shown here is derived from an EMBL/GenBank/DDBJ whole genome shotgun (WGS) entry which is preliminary data.</text>
</comment>
<proteinExistence type="predicted"/>
<protein>
    <recommendedName>
        <fullName evidence="3">RNase H type-1 domain-containing protein</fullName>
    </recommendedName>
</protein>
<dbReference type="EMBL" id="JAUJYO010000007">
    <property type="protein sequence ID" value="KAK1312077.1"/>
    <property type="molecule type" value="Genomic_DNA"/>
</dbReference>
<gene>
    <name evidence="1" type="ORF">QJS10_CPA07g00615</name>
</gene>
<accession>A0AAV9EFG4</accession>
<sequence>MEIHPPRIIWQPSRWDNLFLPELWTQSNRKMESRLMFAAMAWQVWIARNNRIFKGRYRDPRVTAGMALSVVDECSRLIAHKDPSHVFHLREIPVCKQSDVDLCLMNSIRASQNTFIITDGSVDCSSRVAGAGFVIVQDQPFTVIAAGFSSWLWASPALAEGEAVRQGVRFVRGKTQGPVFICSDAESIIRLL</sequence>
<evidence type="ECO:0000313" key="2">
    <source>
        <dbReference type="Proteomes" id="UP001180020"/>
    </source>
</evidence>
<evidence type="ECO:0008006" key="3">
    <source>
        <dbReference type="Google" id="ProtNLM"/>
    </source>
</evidence>
<evidence type="ECO:0000313" key="1">
    <source>
        <dbReference type="EMBL" id="KAK1312077.1"/>
    </source>
</evidence>